<accession>A0A1I8HK68</accession>
<protein>
    <submittedName>
        <fullName evidence="3">UBX domain-containing protein</fullName>
    </submittedName>
</protein>
<dbReference type="WBParaSite" id="maker-uti_cns_0006599-snap-gene-0.4-mRNA-1">
    <property type="protein sequence ID" value="maker-uti_cns_0006599-snap-gene-0.4-mRNA-1"/>
    <property type="gene ID" value="maker-uti_cns_0006599-snap-gene-0.4"/>
</dbReference>
<dbReference type="AlphaFoldDB" id="A0A1I8HK68"/>
<proteinExistence type="predicted"/>
<evidence type="ECO:0000256" key="1">
    <source>
        <dbReference type="SAM" id="MobiDB-lite"/>
    </source>
</evidence>
<organism evidence="2 3">
    <name type="scientific">Macrostomum lignano</name>
    <dbReference type="NCBI Taxonomy" id="282301"/>
    <lineage>
        <taxon>Eukaryota</taxon>
        <taxon>Metazoa</taxon>
        <taxon>Spiralia</taxon>
        <taxon>Lophotrochozoa</taxon>
        <taxon>Platyhelminthes</taxon>
        <taxon>Rhabditophora</taxon>
        <taxon>Macrostomorpha</taxon>
        <taxon>Macrostomida</taxon>
        <taxon>Macrostomidae</taxon>
        <taxon>Macrostomum</taxon>
    </lineage>
</organism>
<dbReference type="Proteomes" id="UP000095280">
    <property type="component" value="Unplaced"/>
</dbReference>
<evidence type="ECO:0000313" key="3">
    <source>
        <dbReference type="WBParaSite" id="maker-uti_cns_0006599-snap-gene-0.4-mRNA-1"/>
    </source>
</evidence>
<sequence length="187" mass="20626">MLSHAHYRLADTAAPAMQPENGTAAATELDEFGGGLNGAGGGGMTDPGPANGRLHLRLTLYLEHSNRNKYVYCNLNAVPSIQQQWARILLVVEQTFTRQECQAHQESYSQLLQDGRRALVVRWKSEDDENNNLLGRKRRVVSAEQKIVEDQELRREMETSLMNQSAATSGEERAAATEAGSSTPVQC</sequence>
<evidence type="ECO:0000313" key="2">
    <source>
        <dbReference type="Proteomes" id="UP000095280"/>
    </source>
</evidence>
<keyword evidence="2" id="KW-1185">Reference proteome</keyword>
<feature type="region of interest" description="Disordered" evidence="1">
    <location>
        <begin position="160"/>
        <end position="187"/>
    </location>
</feature>
<reference evidence="3" key="1">
    <citation type="submission" date="2016-11" db="UniProtKB">
        <authorList>
            <consortium name="WormBaseParasite"/>
        </authorList>
    </citation>
    <scope>IDENTIFICATION</scope>
</reference>
<name>A0A1I8HK68_9PLAT</name>